<dbReference type="Proteomes" id="UP001057402">
    <property type="component" value="Chromosome 10"/>
</dbReference>
<gene>
    <name evidence="1" type="ORF">MLD38_034307</name>
</gene>
<evidence type="ECO:0000313" key="1">
    <source>
        <dbReference type="EMBL" id="KAI4320868.1"/>
    </source>
</evidence>
<comment type="caution">
    <text evidence="1">The sequence shown here is derived from an EMBL/GenBank/DDBJ whole genome shotgun (WGS) entry which is preliminary data.</text>
</comment>
<dbReference type="EMBL" id="CM042889">
    <property type="protein sequence ID" value="KAI4320868.1"/>
    <property type="molecule type" value="Genomic_DNA"/>
</dbReference>
<keyword evidence="2" id="KW-1185">Reference proteome</keyword>
<proteinExistence type="predicted"/>
<evidence type="ECO:0000313" key="2">
    <source>
        <dbReference type="Proteomes" id="UP001057402"/>
    </source>
</evidence>
<accession>A0ACB9MA53</accession>
<reference evidence="2" key="1">
    <citation type="journal article" date="2023" name="Front. Plant Sci.">
        <title>Chromosomal-level genome assembly of Melastoma candidum provides insights into trichome evolution.</title>
        <authorList>
            <person name="Zhong Y."/>
            <person name="Wu W."/>
            <person name="Sun C."/>
            <person name="Zou P."/>
            <person name="Liu Y."/>
            <person name="Dai S."/>
            <person name="Zhou R."/>
        </authorList>
    </citation>
    <scope>NUCLEOTIDE SEQUENCE [LARGE SCALE GENOMIC DNA]</scope>
</reference>
<sequence length="832" mass="90890">MHSRHQRNPGNGYRSGLMGGSNMAAGSHASTEGPSRGPGFYKSENRNFNRSFSRNQGQTHNRNFHRPLAAPPTSARADVFMEVGRLAAEYLVSQGVLPSSVLPAKWQNGSLKKPPSEFQEFRPHDEEHLQCAAEARTSALARLGNTGFDGGPSRRKYNDDYGTAGPRNYMRGKRKGGSFRTYGSDWGREYGRSGSWSDRSRDRNSPSMDIDQDSSYRRREEHPFGKDNGDRRTADYDSGSRFHEDEQLGKDDERNDHDTRSKRNEKQLFGKGDSDMSDLTGASATPPKGMESKDSESDIKGQKLLEELSEMKDSDVVNDIQETARGEINTESVDLGGPQQMSENDLRISSEETEDDLRSMREIKESKGETLEEIISQDLIPDHLAESTSLSENNGADLKALCKFTNVPTRIRSSLANGAKGRTVISHEGIGLTGPTEVRVVDRNLGVSINDGSSGGYDKPNLPDLKMPKVKSPRVIEEERSLHSGDATVLAREAESGNSLGDGKSDSAPLPDQATSACPGPLEDGMLENVQSLNQECQGSISVDSVVDIREEKRSHGGIDSDGRHVRRKGSPYQSTRDWLAPASINAGSCSCITSPVSGEVNKIGDSLPGGENTTTVSQGGPVDNFQLHEVLHKPGFMDNTEEKQFFPSSFKICDLNLMESSNTHDNNDRDPIFIYPSVSAVKKNDSPIDIDLSIYNPVKSVESSTNMADGRGMEIIDLDGDSAPEQKTLSVTERRTEAEFMGLEGFSTSAPNAADIPDSQDGYGLMISELLANDFPGITSVPGDINPLDNTSIQGPLADDDSIYMSLGEIPFLSFLRNWENPAPQEDGKPF</sequence>
<name>A0ACB9MA53_9MYRT</name>
<organism evidence="1 2">
    <name type="scientific">Melastoma candidum</name>
    <dbReference type="NCBI Taxonomy" id="119954"/>
    <lineage>
        <taxon>Eukaryota</taxon>
        <taxon>Viridiplantae</taxon>
        <taxon>Streptophyta</taxon>
        <taxon>Embryophyta</taxon>
        <taxon>Tracheophyta</taxon>
        <taxon>Spermatophyta</taxon>
        <taxon>Magnoliopsida</taxon>
        <taxon>eudicotyledons</taxon>
        <taxon>Gunneridae</taxon>
        <taxon>Pentapetalae</taxon>
        <taxon>rosids</taxon>
        <taxon>malvids</taxon>
        <taxon>Myrtales</taxon>
        <taxon>Melastomataceae</taxon>
        <taxon>Melastomatoideae</taxon>
        <taxon>Melastomateae</taxon>
        <taxon>Melastoma</taxon>
    </lineage>
</organism>
<protein>
    <submittedName>
        <fullName evidence="1">Uncharacterized protein</fullName>
    </submittedName>
</protein>